<dbReference type="InterPro" id="IPR011206">
    <property type="entry name" value="Citrate_lyase_beta/mcl1/mcl2"/>
</dbReference>
<feature type="binding site" evidence="5">
    <location>
        <position position="126"/>
    </location>
    <ligand>
        <name>Mg(2+)</name>
        <dbReference type="ChEBI" id="CHEBI:18420"/>
    </ligand>
</feature>
<dbReference type="InterPro" id="IPR005000">
    <property type="entry name" value="Aldolase/citrate-lyase_domain"/>
</dbReference>
<proteinExistence type="predicted"/>
<dbReference type="PANTHER" id="PTHR32308:SF0">
    <property type="entry name" value="HPCH_HPAI ALDOLASE_CITRATE LYASE DOMAIN-CONTAINING PROTEIN"/>
    <property type="match status" value="1"/>
</dbReference>
<evidence type="ECO:0000313" key="7">
    <source>
        <dbReference type="EMBL" id="AUH70883.1"/>
    </source>
</evidence>
<dbReference type="AlphaFoldDB" id="A0A2H5FH86"/>
<name>A0A2H5FH86_9GAMM</name>
<evidence type="ECO:0000256" key="5">
    <source>
        <dbReference type="PIRSR" id="PIRSR015582-2"/>
    </source>
</evidence>
<dbReference type="PIRSF" id="PIRSF015582">
    <property type="entry name" value="Cit_lyase_B"/>
    <property type="match status" value="1"/>
</dbReference>
<feature type="binding site" evidence="4">
    <location>
        <position position="68"/>
    </location>
    <ligand>
        <name>substrate</name>
    </ligand>
</feature>
<keyword evidence="2 5" id="KW-0479">Metal-binding</keyword>
<keyword evidence="3 5" id="KW-0460">Magnesium</keyword>
<feature type="domain" description="HpcH/HpaI aldolase/citrate lyase" evidence="6">
    <location>
        <begin position="9"/>
        <end position="218"/>
    </location>
</feature>
<dbReference type="GO" id="GO:0006107">
    <property type="term" value="P:oxaloacetate metabolic process"/>
    <property type="evidence" value="ECO:0007669"/>
    <property type="project" value="TreeGrafter"/>
</dbReference>
<sequence length="284" mass="31307">MDLFVSPALLFTPGNKPERFAKALSSGANGLILELEDAVPPDEKSQARDNVIQFLEKNHRSRMGIIVRINHITSDAGLADLLALQQHNIHCDAILYPKSESAEELKIIYEALHLEARKIKLLALIETAKGLQNINSIVTRSPVNGLVFGAADFAADVGCGMGWEALLYPRCQLIQAAALNHIAAIDSPFFDFANEKQLISEVLKVKELGFKGKLAIHPKQIDPIKQNFAPSSEQIERARKIIAIYQQAGGKACQYEGQMIDIPVYKHAQQILQLSENLKGNEHG</sequence>
<feature type="binding site" evidence="5">
    <location>
        <position position="152"/>
    </location>
    <ligand>
        <name>Mg(2+)</name>
        <dbReference type="ChEBI" id="CHEBI:18420"/>
    </ligand>
</feature>
<gene>
    <name evidence="7" type="ORF">CAB17_01565</name>
</gene>
<dbReference type="PANTHER" id="PTHR32308">
    <property type="entry name" value="LYASE BETA SUBUNIT, PUTATIVE (AFU_ORTHOLOGUE AFUA_4G13030)-RELATED"/>
    <property type="match status" value="1"/>
</dbReference>
<protein>
    <submittedName>
        <fullName evidence="7">CoA ester lyase</fullName>
    </submittedName>
</protein>
<organism evidence="7 8">
    <name type="scientific">Legionella sainthelensi</name>
    <dbReference type="NCBI Taxonomy" id="28087"/>
    <lineage>
        <taxon>Bacteria</taxon>
        <taxon>Pseudomonadati</taxon>
        <taxon>Pseudomonadota</taxon>
        <taxon>Gammaproteobacteria</taxon>
        <taxon>Legionellales</taxon>
        <taxon>Legionellaceae</taxon>
        <taxon>Legionella</taxon>
    </lineage>
</organism>
<reference evidence="7 8" key="1">
    <citation type="submission" date="2017-12" db="EMBL/GenBank/DDBJ databases">
        <title>Legionella sainthelensi LA01-117, whole genome sequence of a clinical isolate from New Zealand.</title>
        <authorList>
            <person name="Cree S.L."/>
            <person name="Slow S."/>
            <person name="Kennedy M.A."/>
            <person name="Murdoch D.R."/>
            <person name="Biggs P.J."/>
            <person name="Anderson T."/>
        </authorList>
    </citation>
    <scope>NUCLEOTIDE SEQUENCE [LARGE SCALE GENOMIC DNA]</scope>
    <source>
        <strain evidence="7 8">LA01-117</strain>
    </source>
</reference>
<dbReference type="GO" id="GO:0016829">
    <property type="term" value="F:lyase activity"/>
    <property type="evidence" value="ECO:0007669"/>
    <property type="project" value="UniProtKB-KW"/>
</dbReference>
<dbReference type="EMBL" id="CP025491">
    <property type="protein sequence ID" value="AUH70883.1"/>
    <property type="molecule type" value="Genomic_DNA"/>
</dbReference>
<evidence type="ECO:0000256" key="2">
    <source>
        <dbReference type="ARBA" id="ARBA00022723"/>
    </source>
</evidence>
<keyword evidence="7" id="KW-0456">Lyase</keyword>
<dbReference type="Pfam" id="PF03328">
    <property type="entry name" value="HpcH_HpaI"/>
    <property type="match status" value="1"/>
</dbReference>
<evidence type="ECO:0000256" key="1">
    <source>
        <dbReference type="ARBA" id="ARBA00001946"/>
    </source>
</evidence>
<evidence type="ECO:0000256" key="4">
    <source>
        <dbReference type="PIRSR" id="PIRSR015582-1"/>
    </source>
</evidence>
<keyword evidence="8" id="KW-1185">Reference proteome</keyword>
<dbReference type="Gene3D" id="3.20.20.60">
    <property type="entry name" value="Phosphoenolpyruvate-binding domains"/>
    <property type="match status" value="1"/>
</dbReference>
<dbReference type="KEGG" id="lsh:CAB17_01565"/>
<accession>A0A2H5FH86</accession>
<feature type="binding site" evidence="4">
    <location>
        <position position="126"/>
    </location>
    <ligand>
        <name>substrate</name>
    </ligand>
</feature>
<evidence type="ECO:0000259" key="6">
    <source>
        <dbReference type="Pfam" id="PF03328"/>
    </source>
</evidence>
<dbReference type="Proteomes" id="UP000234343">
    <property type="component" value="Chromosome"/>
</dbReference>
<dbReference type="InterPro" id="IPR015813">
    <property type="entry name" value="Pyrv/PenolPyrv_kinase-like_dom"/>
</dbReference>
<dbReference type="RefSeq" id="WP_101898657.1">
    <property type="nucleotide sequence ID" value="NZ_CP025491.2"/>
</dbReference>
<dbReference type="InterPro" id="IPR040442">
    <property type="entry name" value="Pyrv_kinase-like_dom_sf"/>
</dbReference>
<evidence type="ECO:0000313" key="8">
    <source>
        <dbReference type="Proteomes" id="UP000234343"/>
    </source>
</evidence>
<evidence type="ECO:0000256" key="3">
    <source>
        <dbReference type="ARBA" id="ARBA00022842"/>
    </source>
</evidence>
<dbReference type="GO" id="GO:0000287">
    <property type="term" value="F:magnesium ion binding"/>
    <property type="evidence" value="ECO:0007669"/>
    <property type="project" value="TreeGrafter"/>
</dbReference>
<dbReference type="SUPFAM" id="SSF51621">
    <property type="entry name" value="Phosphoenolpyruvate/pyruvate domain"/>
    <property type="match status" value="1"/>
</dbReference>
<comment type="cofactor">
    <cofactor evidence="1">
        <name>Mg(2+)</name>
        <dbReference type="ChEBI" id="CHEBI:18420"/>
    </cofactor>
</comment>